<dbReference type="SUPFAM" id="SSF109854">
    <property type="entry name" value="DinB/YfiT-like putative metalloenzymes"/>
    <property type="match status" value="1"/>
</dbReference>
<dbReference type="InterPro" id="IPR017520">
    <property type="entry name" value="CHP03086"/>
</dbReference>
<dbReference type="InterPro" id="IPR034660">
    <property type="entry name" value="DinB/YfiT-like"/>
</dbReference>
<sequence length="184" mass="19467">MHELIALAVPPTLAVVRGIRPDDLDAPTPCRDWTVRQLVDHLLEWGPALVAAAGKEEVTPVPVSGADPADLEPHFAALEEAWSEPSAWEGATRLGGPMELPAPMIGGMVLAEVVVHGWDLAVATGQRPTWPDTLLAPVHEEVAKTAEQGREMGVYGPAVAVPDDAPLLDRILGLTGRGPITRPS</sequence>
<keyword evidence="3" id="KW-1185">Reference proteome</keyword>
<comment type="caution">
    <text evidence="2">The sequence shown here is derived from an EMBL/GenBank/DDBJ whole genome shotgun (WGS) entry which is preliminary data.</text>
</comment>
<protein>
    <submittedName>
        <fullName evidence="2">TIGR03086 family protein</fullName>
    </submittedName>
</protein>
<dbReference type="InterPro" id="IPR017517">
    <property type="entry name" value="Maleyloyr_isom"/>
</dbReference>
<dbReference type="NCBIfam" id="TIGR03086">
    <property type="entry name" value="TIGR03086 family metal-binding protein"/>
    <property type="match status" value="1"/>
</dbReference>
<dbReference type="NCBIfam" id="TIGR03083">
    <property type="entry name" value="maleylpyruvate isomerase family mycothiol-dependent enzyme"/>
    <property type="match status" value="1"/>
</dbReference>
<name>A0A8J4E7L9_9ACTN</name>
<dbReference type="AlphaFoldDB" id="A0A8J4E7L9"/>
<dbReference type="Proteomes" id="UP000635606">
    <property type="component" value="Unassembled WGS sequence"/>
</dbReference>
<reference evidence="2" key="1">
    <citation type="submission" date="2021-01" db="EMBL/GenBank/DDBJ databases">
        <title>Whole genome shotgun sequence of Virgisporangium ochraceum NBRC 16418.</title>
        <authorList>
            <person name="Komaki H."/>
            <person name="Tamura T."/>
        </authorList>
    </citation>
    <scope>NUCLEOTIDE SEQUENCE</scope>
    <source>
        <strain evidence="2">NBRC 16418</strain>
    </source>
</reference>
<evidence type="ECO:0000259" key="1">
    <source>
        <dbReference type="Pfam" id="PF11716"/>
    </source>
</evidence>
<dbReference type="GO" id="GO:0046872">
    <property type="term" value="F:metal ion binding"/>
    <property type="evidence" value="ECO:0007669"/>
    <property type="project" value="InterPro"/>
</dbReference>
<dbReference type="RefSeq" id="WP_203925241.1">
    <property type="nucleotide sequence ID" value="NZ_BOPH01000001.1"/>
</dbReference>
<gene>
    <name evidence="2" type="ORF">Voc01_001620</name>
</gene>
<evidence type="ECO:0000313" key="3">
    <source>
        <dbReference type="Proteomes" id="UP000635606"/>
    </source>
</evidence>
<feature type="domain" description="Mycothiol-dependent maleylpyruvate isomerase metal-binding" evidence="1">
    <location>
        <begin position="13"/>
        <end position="121"/>
    </location>
</feature>
<accession>A0A8J4E7L9</accession>
<evidence type="ECO:0000313" key="2">
    <source>
        <dbReference type="EMBL" id="GIJ65245.1"/>
    </source>
</evidence>
<dbReference type="EMBL" id="BOPH01000001">
    <property type="protein sequence ID" value="GIJ65245.1"/>
    <property type="molecule type" value="Genomic_DNA"/>
</dbReference>
<organism evidence="2 3">
    <name type="scientific">Virgisporangium ochraceum</name>
    <dbReference type="NCBI Taxonomy" id="65505"/>
    <lineage>
        <taxon>Bacteria</taxon>
        <taxon>Bacillati</taxon>
        <taxon>Actinomycetota</taxon>
        <taxon>Actinomycetes</taxon>
        <taxon>Micromonosporales</taxon>
        <taxon>Micromonosporaceae</taxon>
        <taxon>Virgisporangium</taxon>
    </lineage>
</organism>
<dbReference type="InterPro" id="IPR024344">
    <property type="entry name" value="MDMPI_metal-binding"/>
</dbReference>
<dbReference type="Pfam" id="PF11716">
    <property type="entry name" value="MDMPI_N"/>
    <property type="match status" value="1"/>
</dbReference>
<dbReference type="Gene3D" id="1.20.120.450">
    <property type="entry name" value="dinb family like domain"/>
    <property type="match status" value="1"/>
</dbReference>
<proteinExistence type="predicted"/>